<dbReference type="GO" id="GO:0005737">
    <property type="term" value="C:cytoplasm"/>
    <property type="evidence" value="ECO:0007669"/>
    <property type="project" value="UniProtKB-SubCell"/>
</dbReference>
<keyword evidence="5 7" id="KW-0378">Hydrolase</keyword>
<dbReference type="GO" id="GO:0008270">
    <property type="term" value="F:zinc ion binding"/>
    <property type="evidence" value="ECO:0007669"/>
    <property type="project" value="UniProtKB-UniRule"/>
</dbReference>
<keyword evidence="9" id="KW-1185">Reference proteome</keyword>
<dbReference type="OrthoDB" id="9807740at2"/>
<evidence type="ECO:0000256" key="5">
    <source>
        <dbReference type="ARBA" id="ARBA00022801"/>
    </source>
</evidence>
<dbReference type="Pfam" id="PF02130">
    <property type="entry name" value="YbeY"/>
    <property type="match status" value="1"/>
</dbReference>
<proteinExistence type="inferred from homology"/>
<organism evidence="8 9">
    <name type="scientific">Pontivivens insulae</name>
    <dbReference type="NCBI Taxonomy" id="1639689"/>
    <lineage>
        <taxon>Bacteria</taxon>
        <taxon>Pseudomonadati</taxon>
        <taxon>Pseudomonadota</taxon>
        <taxon>Alphaproteobacteria</taxon>
        <taxon>Rhodobacterales</taxon>
        <taxon>Paracoccaceae</taxon>
        <taxon>Pontivivens</taxon>
    </lineage>
</organism>
<keyword evidence="3 7" id="KW-0479">Metal-binding</keyword>
<comment type="cofactor">
    <cofactor evidence="7">
        <name>Zn(2+)</name>
        <dbReference type="ChEBI" id="CHEBI:29105"/>
    </cofactor>
    <text evidence="7">Binds 1 zinc ion.</text>
</comment>
<evidence type="ECO:0000256" key="7">
    <source>
        <dbReference type="HAMAP-Rule" id="MF_00009"/>
    </source>
</evidence>
<dbReference type="Proteomes" id="UP000244932">
    <property type="component" value="Unassembled WGS sequence"/>
</dbReference>
<dbReference type="NCBIfam" id="TIGR00043">
    <property type="entry name" value="rRNA maturation RNase YbeY"/>
    <property type="match status" value="1"/>
</dbReference>
<evidence type="ECO:0000256" key="3">
    <source>
        <dbReference type="ARBA" id="ARBA00022723"/>
    </source>
</evidence>
<evidence type="ECO:0000256" key="2">
    <source>
        <dbReference type="ARBA" id="ARBA00022722"/>
    </source>
</evidence>
<evidence type="ECO:0000313" key="8">
    <source>
        <dbReference type="EMBL" id="SPF30540.1"/>
    </source>
</evidence>
<dbReference type="EC" id="3.1.-.-" evidence="7"/>
<evidence type="ECO:0000256" key="1">
    <source>
        <dbReference type="ARBA" id="ARBA00010875"/>
    </source>
</evidence>
<dbReference type="Gene3D" id="3.40.390.30">
    <property type="entry name" value="Metalloproteases ('zincins'), catalytic domain"/>
    <property type="match status" value="1"/>
</dbReference>
<dbReference type="InterPro" id="IPR023091">
    <property type="entry name" value="MetalPrtase_cat_dom_sf_prd"/>
</dbReference>
<keyword evidence="2 7" id="KW-0540">Nuclease</keyword>
<gene>
    <name evidence="7 8" type="primary">ybeY</name>
    <name evidence="8" type="ORF">POI8812_02879</name>
</gene>
<keyword evidence="7" id="KW-0963">Cytoplasm</keyword>
<comment type="subcellular location">
    <subcellularLocation>
        <location evidence="7">Cytoplasm</location>
    </subcellularLocation>
</comment>
<comment type="similarity">
    <text evidence="1 7">Belongs to the endoribonuclease YbeY family.</text>
</comment>
<feature type="binding site" evidence="7">
    <location>
        <position position="132"/>
    </location>
    <ligand>
        <name>Zn(2+)</name>
        <dbReference type="ChEBI" id="CHEBI:29105"/>
        <note>catalytic</note>
    </ligand>
</feature>
<dbReference type="PROSITE" id="PS01306">
    <property type="entry name" value="UPF0054"/>
    <property type="match status" value="1"/>
</dbReference>
<dbReference type="PANTHER" id="PTHR46986:SF1">
    <property type="entry name" value="ENDORIBONUCLEASE YBEY, CHLOROPLASTIC"/>
    <property type="match status" value="1"/>
</dbReference>
<dbReference type="AlphaFoldDB" id="A0A2R8AER9"/>
<evidence type="ECO:0000256" key="6">
    <source>
        <dbReference type="ARBA" id="ARBA00022833"/>
    </source>
</evidence>
<dbReference type="SUPFAM" id="SSF55486">
    <property type="entry name" value="Metalloproteases ('zincins'), catalytic domain"/>
    <property type="match status" value="1"/>
</dbReference>
<dbReference type="EMBL" id="OMKW01000004">
    <property type="protein sequence ID" value="SPF30540.1"/>
    <property type="molecule type" value="Genomic_DNA"/>
</dbReference>
<keyword evidence="7" id="KW-0690">Ribosome biogenesis</keyword>
<evidence type="ECO:0000256" key="4">
    <source>
        <dbReference type="ARBA" id="ARBA00022759"/>
    </source>
</evidence>
<keyword evidence="7" id="KW-0698">rRNA processing</keyword>
<reference evidence="8 9" key="1">
    <citation type="submission" date="2018-03" db="EMBL/GenBank/DDBJ databases">
        <authorList>
            <person name="Keele B.F."/>
        </authorList>
    </citation>
    <scope>NUCLEOTIDE SEQUENCE [LARGE SCALE GENOMIC DNA]</scope>
    <source>
        <strain evidence="8 9">CeCT 8812</strain>
    </source>
</reference>
<evidence type="ECO:0000313" key="9">
    <source>
        <dbReference type="Proteomes" id="UP000244932"/>
    </source>
</evidence>
<comment type="function">
    <text evidence="7">Single strand-specific metallo-endoribonuclease involved in late-stage 70S ribosome quality control and in maturation of the 3' terminus of the 16S rRNA.</text>
</comment>
<feature type="binding site" evidence="7">
    <location>
        <position position="138"/>
    </location>
    <ligand>
        <name>Zn(2+)</name>
        <dbReference type="ChEBI" id="CHEBI:29105"/>
        <note>catalytic</note>
    </ligand>
</feature>
<dbReference type="HAMAP" id="MF_00009">
    <property type="entry name" value="Endoribonucl_YbeY"/>
    <property type="match status" value="1"/>
</dbReference>
<feature type="binding site" evidence="7">
    <location>
        <position position="128"/>
    </location>
    <ligand>
        <name>Zn(2+)</name>
        <dbReference type="ChEBI" id="CHEBI:29105"/>
        <note>catalytic</note>
    </ligand>
</feature>
<dbReference type="InterPro" id="IPR002036">
    <property type="entry name" value="YbeY"/>
</dbReference>
<protein>
    <recommendedName>
        <fullName evidence="7">Endoribonuclease YbeY</fullName>
        <ecNumber evidence="7">3.1.-.-</ecNumber>
    </recommendedName>
</protein>
<keyword evidence="6 7" id="KW-0862">Zinc</keyword>
<dbReference type="GO" id="GO:0004521">
    <property type="term" value="F:RNA endonuclease activity"/>
    <property type="evidence" value="ECO:0007669"/>
    <property type="project" value="UniProtKB-UniRule"/>
</dbReference>
<accession>A0A2R8AER9</accession>
<keyword evidence="4 7" id="KW-0255">Endonuclease</keyword>
<dbReference type="GO" id="GO:0004222">
    <property type="term" value="F:metalloendopeptidase activity"/>
    <property type="evidence" value="ECO:0007669"/>
    <property type="project" value="InterPro"/>
</dbReference>
<dbReference type="PANTHER" id="PTHR46986">
    <property type="entry name" value="ENDORIBONUCLEASE YBEY, CHLOROPLASTIC"/>
    <property type="match status" value="1"/>
</dbReference>
<dbReference type="GO" id="GO:0006364">
    <property type="term" value="P:rRNA processing"/>
    <property type="evidence" value="ECO:0007669"/>
    <property type="project" value="UniProtKB-UniRule"/>
</dbReference>
<sequence>MTTLDIVIEDPRWEKVQLPNWADRATALALKAAKAPEGYEIVIMACDDPRIAALNAEFRDKPKPTNVLSWPAHDLAPLMPGEIPAPPPAPDGFDDALGDIAISYDTCVREAREQGKALADHATHLLLHATLHLLGYDHETEEDAQLMEKLESEALASIGIADPY</sequence>
<dbReference type="InterPro" id="IPR020549">
    <property type="entry name" value="YbeY_CS"/>
</dbReference>
<name>A0A2R8AER9_9RHOB</name>
<dbReference type="RefSeq" id="WP_108783271.1">
    <property type="nucleotide sequence ID" value="NZ_OMKW01000004.1"/>
</dbReference>